<dbReference type="InterPro" id="IPR041535">
    <property type="entry name" value="VbhA"/>
</dbReference>
<evidence type="ECO:0000313" key="3">
    <source>
        <dbReference type="Proteomes" id="UP000284333"/>
    </source>
</evidence>
<evidence type="ECO:0000313" key="2">
    <source>
        <dbReference type="EMBL" id="RVW04425.1"/>
    </source>
</evidence>
<evidence type="ECO:0000259" key="1">
    <source>
        <dbReference type="Pfam" id="PF18495"/>
    </source>
</evidence>
<keyword evidence="3" id="KW-1185">Reference proteome</keyword>
<dbReference type="RefSeq" id="WP_127946121.1">
    <property type="nucleotide sequence ID" value="NZ_RKLN01000002.1"/>
</dbReference>
<gene>
    <name evidence="2" type="ORF">EF834_04900</name>
</gene>
<reference evidence="2 3" key="1">
    <citation type="submission" date="2018-11" db="EMBL/GenBank/DDBJ databases">
        <title>Rhodococcus spongicola sp. nov. and Rhodococcus xishaensis sp. nov. from marine sponges.</title>
        <authorList>
            <person name="Li L."/>
            <person name="Lin H.W."/>
        </authorList>
    </citation>
    <scope>NUCLEOTIDE SEQUENCE [LARGE SCALE GENOMIC DNA]</scope>
    <source>
        <strain evidence="2 3">LHW50502</strain>
    </source>
</reference>
<organism evidence="2 3">
    <name type="scientific">Rhodococcus spongiicola</name>
    <dbReference type="NCBI Taxonomy" id="2487352"/>
    <lineage>
        <taxon>Bacteria</taxon>
        <taxon>Bacillati</taxon>
        <taxon>Actinomycetota</taxon>
        <taxon>Actinomycetes</taxon>
        <taxon>Mycobacteriales</taxon>
        <taxon>Nocardiaceae</taxon>
        <taxon>Rhodococcus</taxon>
    </lineage>
</organism>
<name>A0A3S3A8E3_9NOCA</name>
<proteinExistence type="predicted"/>
<dbReference type="Pfam" id="PF18495">
    <property type="entry name" value="VbhA"/>
    <property type="match status" value="1"/>
</dbReference>
<dbReference type="Proteomes" id="UP000284333">
    <property type="component" value="Unassembled WGS sequence"/>
</dbReference>
<sequence length="61" mass="6663">MSSKKISEAEARAAYARLAPIAAMDGKTVDPRDEELTVRLLQGTITLEEMVAEMLREKGIG</sequence>
<dbReference type="OrthoDB" id="4479178at2"/>
<dbReference type="InterPro" id="IPR033788">
    <property type="entry name" value="VbhA-like"/>
</dbReference>
<feature type="domain" description="Antitoxin VbhA" evidence="1">
    <location>
        <begin position="24"/>
        <end position="56"/>
    </location>
</feature>
<dbReference type="EMBL" id="RKLN01000002">
    <property type="protein sequence ID" value="RVW04425.1"/>
    <property type="molecule type" value="Genomic_DNA"/>
</dbReference>
<accession>A0A3S3A8E3</accession>
<dbReference type="CDD" id="cd11586">
    <property type="entry name" value="VbhA_like"/>
    <property type="match status" value="1"/>
</dbReference>
<protein>
    <recommendedName>
        <fullName evidence="1">Antitoxin VbhA domain-containing protein</fullName>
    </recommendedName>
</protein>
<dbReference type="AlphaFoldDB" id="A0A3S3A8E3"/>
<comment type="caution">
    <text evidence="2">The sequence shown here is derived from an EMBL/GenBank/DDBJ whole genome shotgun (WGS) entry which is preliminary data.</text>
</comment>